<proteinExistence type="predicted"/>
<evidence type="ECO:0000313" key="2">
    <source>
        <dbReference type="EMBL" id="PNC56686.1"/>
    </source>
</evidence>
<dbReference type="EMBL" id="PJKN01000002">
    <property type="protein sequence ID" value="PNC56686.1"/>
    <property type="molecule type" value="Genomic_DNA"/>
</dbReference>
<name>A0AAP8T991_9BACT</name>
<protein>
    <submittedName>
        <fullName evidence="2">Uncharacterized protein</fullName>
    </submittedName>
</protein>
<organism evidence="2 3">
    <name type="scientific">Akkermansia muciniphila</name>
    <dbReference type="NCBI Taxonomy" id="239935"/>
    <lineage>
        <taxon>Bacteria</taxon>
        <taxon>Pseudomonadati</taxon>
        <taxon>Verrucomicrobiota</taxon>
        <taxon>Verrucomicrobiia</taxon>
        <taxon>Verrucomicrobiales</taxon>
        <taxon>Akkermansiaceae</taxon>
        <taxon>Akkermansia</taxon>
    </lineage>
</organism>
<sequence>MLFHKTPEKAFPGNRETRINRRLENTHGAHHRESRSTSSRSGKIQEARTCKKTAMQSHGGL</sequence>
<reference evidence="2 3" key="1">
    <citation type="journal article" date="2017" name="BMC Genomics">
        <title>Genome sequencing of 39 Akkermansia muciniphila isolates reveals its population structure, genomic and functional diverisity, and global distribution in mammalian gut microbiotas.</title>
        <authorList>
            <person name="Guo X."/>
            <person name="Li S."/>
            <person name="Zhang J."/>
            <person name="Wu F."/>
            <person name="Li X."/>
            <person name="Wu D."/>
            <person name="Zhang M."/>
            <person name="Ou Z."/>
            <person name="Jie Z."/>
            <person name="Yan Q."/>
            <person name="Li P."/>
            <person name="Yi J."/>
            <person name="Peng Y."/>
        </authorList>
    </citation>
    <scope>NUCLEOTIDE SEQUENCE [LARGE SCALE GENOMIC DNA]</scope>
    <source>
        <strain evidence="2 3">GP43</strain>
    </source>
</reference>
<dbReference type="AlphaFoldDB" id="A0AAP8T991"/>
<gene>
    <name evidence="2" type="ORF">CXU09_03620</name>
</gene>
<evidence type="ECO:0000313" key="3">
    <source>
        <dbReference type="Proteomes" id="UP000235914"/>
    </source>
</evidence>
<accession>A0AAP8T991</accession>
<evidence type="ECO:0000256" key="1">
    <source>
        <dbReference type="SAM" id="MobiDB-lite"/>
    </source>
</evidence>
<feature type="compositionally biased region" description="Basic and acidic residues" evidence="1">
    <location>
        <begin position="15"/>
        <end position="27"/>
    </location>
</feature>
<comment type="caution">
    <text evidence="2">The sequence shown here is derived from an EMBL/GenBank/DDBJ whole genome shotgun (WGS) entry which is preliminary data.</text>
</comment>
<feature type="region of interest" description="Disordered" evidence="1">
    <location>
        <begin position="1"/>
        <end position="61"/>
    </location>
</feature>
<dbReference type="Proteomes" id="UP000235914">
    <property type="component" value="Unassembled WGS sequence"/>
</dbReference>